<evidence type="ECO:0000313" key="1">
    <source>
        <dbReference type="EMBL" id="PRD52507.1"/>
    </source>
</evidence>
<accession>A0A2S9JI10</accession>
<dbReference type="Gene3D" id="1.10.10.1550">
    <property type="entry name" value="ROS/MUCR transcriptional regulator protein"/>
    <property type="match status" value="1"/>
</dbReference>
<dbReference type="AlphaFoldDB" id="A0A2S9JI10"/>
<gene>
    <name evidence="1" type="ORF">C5750_15045</name>
</gene>
<evidence type="ECO:0000313" key="2">
    <source>
        <dbReference type="Proteomes" id="UP000238563"/>
    </source>
</evidence>
<proteinExistence type="predicted"/>
<organism evidence="1 2">
    <name type="scientific">Phyllobacterium myrsinacearum</name>
    <dbReference type="NCBI Taxonomy" id="28101"/>
    <lineage>
        <taxon>Bacteria</taxon>
        <taxon>Pseudomonadati</taxon>
        <taxon>Pseudomonadota</taxon>
        <taxon>Alphaproteobacteria</taxon>
        <taxon>Hyphomicrobiales</taxon>
        <taxon>Phyllobacteriaceae</taxon>
        <taxon>Phyllobacterium</taxon>
    </lineage>
</organism>
<reference evidence="1 2" key="1">
    <citation type="submission" date="2018-02" db="EMBL/GenBank/DDBJ databases">
        <title>The draft genome of Phyllobacterium myrsinacearum DSM5892.</title>
        <authorList>
            <person name="Li L."/>
            <person name="Liu L."/>
            <person name="Zhang X."/>
            <person name="Wang T."/>
        </authorList>
    </citation>
    <scope>NUCLEOTIDE SEQUENCE [LARGE SCALE GENOMIC DNA]</scope>
    <source>
        <strain evidence="1 2">DSM 5892</strain>
    </source>
</reference>
<dbReference type="InterPro" id="IPR041920">
    <property type="entry name" value="ROS/MUCR_sf"/>
</dbReference>
<sequence>MVCLEDGQTFQSLKRHMNWPEKTTVK</sequence>
<protein>
    <submittedName>
        <fullName evidence="1">Uncharacterized protein</fullName>
    </submittedName>
</protein>
<name>A0A2S9JI10_9HYPH</name>
<dbReference type="Proteomes" id="UP000238563">
    <property type="component" value="Unassembled WGS sequence"/>
</dbReference>
<dbReference type="EMBL" id="PVBT01000004">
    <property type="protein sequence ID" value="PRD52507.1"/>
    <property type="molecule type" value="Genomic_DNA"/>
</dbReference>
<comment type="caution">
    <text evidence="1">The sequence shown here is derived from an EMBL/GenBank/DDBJ whole genome shotgun (WGS) entry which is preliminary data.</text>
</comment>
<keyword evidence="2" id="KW-1185">Reference proteome</keyword>